<organism evidence="2 3">
    <name type="scientific">Spirosoma telluris</name>
    <dbReference type="NCBI Taxonomy" id="2183553"/>
    <lineage>
        <taxon>Bacteria</taxon>
        <taxon>Pseudomonadati</taxon>
        <taxon>Bacteroidota</taxon>
        <taxon>Cytophagia</taxon>
        <taxon>Cytophagales</taxon>
        <taxon>Cytophagaceae</taxon>
        <taxon>Spirosoma</taxon>
    </lineage>
</organism>
<dbReference type="RefSeq" id="WP_111343809.1">
    <property type="nucleotide sequence ID" value="NZ_QLII01000001.1"/>
</dbReference>
<dbReference type="Gene3D" id="3.40.50.300">
    <property type="entry name" value="P-loop containing nucleotide triphosphate hydrolases"/>
    <property type="match status" value="2"/>
</dbReference>
<dbReference type="Pfam" id="PF13304">
    <property type="entry name" value="AAA_21"/>
    <property type="match status" value="1"/>
</dbReference>
<dbReference type="SUPFAM" id="SSF52540">
    <property type="entry name" value="P-loop containing nucleoside triphosphate hydrolases"/>
    <property type="match status" value="1"/>
</dbReference>
<comment type="caution">
    <text evidence="2">The sequence shown here is derived from an EMBL/GenBank/DDBJ whole genome shotgun (WGS) entry which is preliminary data.</text>
</comment>
<dbReference type="InterPro" id="IPR003959">
    <property type="entry name" value="ATPase_AAA_core"/>
</dbReference>
<dbReference type="PANTHER" id="PTHR43581">
    <property type="entry name" value="ATP/GTP PHOSPHATASE"/>
    <property type="match status" value="1"/>
</dbReference>
<sequence>MYIRRIEINNIRSIEHFQMTFPEGKEAGWHVLIGDNGSGKSTIVRSVALTVLDQQDILATREDWENWLSKGKKSGQITVGIAKNPEYDFDESPKREENFLINKVSFVDHFEPSPSDDVYNEEDLNSNIFNLKFLGVGYTTLDEIITRNRTVFKRNSQTETFSLDLRKGAWFSAAYGPFRRFTGGNLDKEGLYKTNPRLGAHLSVFGEDVALSEALTYLRDLHIKDSDNQINKRKNNLEGEVLKSIVKFINGAKLLPHNTTINQVSPNQVTFKDANENQISATQMSDGYRSILSMTFELIRQLITFYGHKSVFSQIDQNKMIIDLPGVVLIDEVDAHLHPTWQTDIGQWFTKYFPNIQFIVTTHSPLVCRAAEKGSIWRLPAPGSGEVAQEITGNEKKRLVFGNVLDAYGTNAFGDNVARSESANDKLNELAELNIKSIMGQISPDEEQQLNELRSIFPTEG</sequence>
<dbReference type="GO" id="GO:0016887">
    <property type="term" value="F:ATP hydrolysis activity"/>
    <property type="evidence" value="ECO:0007669"/>
    <property type="project" value="InterPro"/>
</dbReference>
<dbReference type="PANTHER" id="PTHR43581:SF2">
    <property type="entry name" value="EXCINUCLEASE ATPASE SUBUNIT"/>
    <property type="match status" value="1"/>
</dbReference>
<dbReference type="InterPro" id="IPR027417">
    <property type="entry name" value="P-loop_NTPase"/>
</dbReference>
<dbReference type="GO" id="GO:0005524">
    <property type="term" value="F:ATP binding"/>
    <property type="evidence" value="ECO:0007669"/>
    <property type="project" value="InterPro"/>
</dbReference>
<feature type="domain" description="ATPase AAA-type core" evidence="1">
    <location>
        <begin position="30"/>
        <end position="368"/>
    </location>
</feature>
<accession>A0A327NNI6</accession>
<dbReference type="OrthoDB" id="9805802at2"/>
<reference evidence="2 3" key="1">
    <citation type="submission" date="2018-06" db="EMBL/GenBank/DDBJ databases">
        <title>Spirosoma sp. HMF3257 Genome sequencing and assembly.</title>
        <authorList>
            <person name="Kang H."/>
            <person name="Cha I."/>
            <person name="Kim H."/>
            <person name="Kang J."/>
            <person name="Joh K."/>
        </authorList>
    </citation>
    <scope>NUCLEOTIDE SEQUENCE [LARGE SCALE GENOMIC DNA]</scope>
    <source>
        <strain evidence="2 3">HMF3257</strain>
    </source>
</reference>
<dbReference type="AlphaFoldDB" id="A0A327NNI6"/>
<evidence type="ECO:0000313" key="3">
    <source>
        <dbReference type="Proteomes" id="UP000249016"/>
    </source>
</evidence>
<protein>
    <recommendedName>
        <fullName evidence="1">ATPase AAA-type core domain-containing protein</fullName>
    </recommendedName>
</protein>
<evidence type="ECO:0000313" key="2">
    <source>
        <dbReference type="EMBL" id="RAI75414.1"/>
    </source>
</evidence>
<dbReference type="Proteomes" id="UP000249016">
    <property type="component" value="Unassembled WGS sequence"/>
</dbReference>
<name>A0A327NNI6_9BACT</name>
<dbReference type="EMBL" id="QLII01000001">
    <property type="protein sequence ID" value="RAI75414.1"/>
    <property type="molecule type" value="Genomic_DNA"/>
</dbReference>
<dbReference type="InterPro" id="IPR051396">
    <property type="entry name" value="Bact_Antivir_Def_Nuclease"/>
</dbReference>
<gene>
    <name evidence="2" type="ORF">HMF3257_16805</name>
</gene>
<proteinExistence type="predicted"/>
<evidence type="ECO:0000259" key="1">
    <source>
        <dbReference type="Pfam" id="PF13304"/>
    </source>
</evidence>
<keyword evidence="3" id="KW-1185">Reference proteome</keyword>